<dbReference type="Pfam" id="PF01935">
    <property type="entry name" value="DUF87"/>
    <property type="match status" value="1"/>
</dbReference>
<dbReference type="InterPro" id="IPR002789">
    <property type="entry name" value="HerA_central"/>
</dbReference>
<keyword evidence="4" id="KW-1185">Reference proteome</keyword>
<accession>A0ABS6NL38</accession>
<feature type="compositionally biased region" description="Low complexity" evidence="1">
    <location>
        <begin position="228"/>
        <end position="238"/>
    </location>
</feature>
<comment type="caution">
    <text evidence="3">The sequence shown here is derived from an EMBL/GenBank/DDBJ whole genome shotgun (WGS) entry which is preliminary data.</text>
</comment>
<name>A0ABS6NL38_9BURK</name>
<dbReference type="PANTHER" id="PTHR30121">
    <property type="entry name" value="UNCHARACTERIZED PROTEIN YJGR-RELATED"/>
    <property type="match status" value="1"/>
</dbReference>
<feature type="region of interest" description="Disordered" evidence="1">
    <location>
        <begin position="223"/>
        <end position="248"/>
    </location>
</feature>
<dbReference type="RefSeq" id="WP_217734584.1">
    <property type="nucleotide sequence ID" value="NZ_JAHSPR010000002.1"/>
</dbReference>
<dbReference type="Proteomes" id="UP000722165">
    <property type="component" value="Unassembled WGS sequence"/>
</dbReference>
<sequence length="1043" mass="116105">MTNLVSIKEQMLAEPSKKLVEASQKLVPWWSVNASNALKTQTEADPKSDLDSYYLFPLDEISVNADCNDIPAFINERFQNILAAASHSGLSVALLLSSKNGNNRVFLGFKSELAKSKPTLFESIVNGIFPGKNISYDEKVNISSLADGFSYGGMVTGVPIVKIEDEKQKLNLSSVTRSLYGKEYLFAIISKPVSESNKQSAFHELIQLRDALHALAKHTIGENKSLSESETLTESSSKTRGHSAGGTAGLGVPTPFVFIGIGGNYSHNWSNTEGNSTSSGKTDTFGSSLSFEQQNGFALELEKIADQYIERMMRGLGAGYWETSITFATRDKITSDILAGTFTGELAKPSNKILPPPRIYQDNLDDKILFIPKKNSASNLFPKSLASYITSEELALVSSPPMESVPGYEIQKMPTLALTDIGSQSGVVVGNIADHGNPIKGMHLHLSKSDLNKHLFVCGLTGSGKTTTVKHILKSLTQQEGIPFLVLESAKRDYRQLLADDIFKRNLNIFTIGDGMVSPIRFNPFYIQKGVHPLVHIDYLKAIFNASFSLYGPMPSIVEKCLHAIYIKKGWDLTLGTHPNFIDSKGNSDERRYELEEHFYCFPTLTDLKDEVDHYIKNELDYQGELRDNIRTAIIVRLESLCVGAKGLMFNTHNFFPIEKLLSQNTILEMESLADDDDKAFFVGLVLVLLSEYRQKENPAVNPGMGNKGLRHFMVIEEAHRLLKNVDTERSSEMMGNPKGKAVEVFSNILAEMRSIGQGVAVVEQIPSKISPDVIKNSNTKIVHRLVSKDDQSLLAGSLSIDDHEALYLNRLKTGHALCHKEGMARPVECVIQPNVSSHAISDMRVKKVMEPWTGKPLHGYQAYQIAELLGQDGKELAIRLFNSLVILEANELNKLMERAAEEFRKLLILKNFRHQADDSLFSDYFSLQIMLLLNKGIYCCRNPLPENFKSTLVQVLQQPSELARKKLIRMLDKLWMHTSAMGFIEDVIETLVTRQVYKKERLIVDPLAVKNHVSSFLLLADSGNMLNVLSQKIQNKMEAANA</sequence>
<evidence type="ECO:0000256" key="1">
    <source>
        <dbReference type="SAM" id="MobiDB-lite"/>
    </source>
</evidence>
<evidence type="ECO:0000313" key="4">
    <source>
        <dbReference type="Proteomes" id="UP000722165"/>
    </source>
</evidence>
<evidence type="ECO:0000259" key="2">
    <source>
        <dbReference type="Pfam" id="PF01935"/>
    </source>
</evidence>
<evidence type="ECO:0000313" key="3">
    <source>
        <dbReference type="EMBL" id="MBV4396340.1"/>
    </source>
</evidence>
<reference evidence="3 4" key="1">
    <citation type="submission" date="2021-06" db="EMBL/GenBank/DDBJ databases">
        <authorList>
            <person name="Lu T."/>
            <person name="Wang Q."/>
            <person name="Han X."/>
        </authorList>
    </citation>
    <scope>NUCLEOTIDE SEQUENCE [LARGE SCALE GENOMIC DNA]</scope>
    <source>
        <strain evidence="3 4">LAM0050</strain>
    </source>
</reference>
<dbReference type="PANTHER" id="PTHR30121:SF6">
    <property type="entry name" value="SLR6007 PROTEIN"/>
    <property type="match status" value="1"/>
</dbReference>
<gene>
    <name evidence="3" type="ORF">KU392_03580</name>
</gene>
<proteinExistence type="predicted"/>
<dbReference type="EMBL" id="JAHSPR010000002">
    <property type="protein sequence ID" value="MBV4396340.1"/>
    <property type="molecule type" value="Genomic_DNA"/>
</dbReference>
<feature type="domain" description="Helicase HerA central" evidence="2">
    <location>
        <begin position="443"/>
        <end position="545"/>
    </location>
</feature>
<organism evidence="3 4">
    <name type="scientific">Advenella alkanexedens</name>
    <dbReference type="NCBI Taxonomy" id="1481665"/>
    <lineage>
        <taxon>Bacteria</taxon>
        <taxon>Pseudomonadati</taxon>
        <taxon>Pseudomonadota</taxon>
        <taxon>Betaproteobacteria</taxon>
        <taxon>Burkholderiales</taxon>
        <taxon>Alcaligenaceae</taxon>
    </lineage>
</organism>
<protein>
    <submittedName>
        <fullName evidence="3">DUF87 domain-containing protein</fullName>
    </submittedName>
</protein>
<dbReference type="InterPro" id="IPR051162">
    <property type="entry name" value="T4SS_component"/>
</dbReference>